<accession>A0AAE1G9W9</accession>
<reference evidence="2" key="1">
    <citation type="submission" date="2023-10" db="EMBL/GenBank/DDBJ databases">
        <title>Genome assemblies of two species of porcelain crab, Petrolisthes cinctipes and Petrolisthes manimaculis (Anomura: Porcellanidae).</title>
        <authorList>
            <person name="Angst P."/>
        </authorList>
    </citation>
    <scope>NUCLEOTIDE SEQUENCE</scope>
    <source>
        <strain evidence="2">PB745_01</strain>
        <tissue evidence="2">Gill</tissue>
    </source>
</reference>
<dbReference type="EMBL" id="JAWQEG010000601">
    <property type="protein sequence ID" value="KAK3887915.1"/>
    <property type="molecule type" value="Genomic_DNA"/>
</dbReference>
<evidence type="ECO:0000313" key="2">
    <source>
        <dbReference type="EMBL" id="KAK3887915.1"/>
    </source>
</evidence>
<dbReference type="AlphaFoldDB" id="A0AAE1G9W9"/>
<keyword evidence="3" id="KW-1185">Reference proteome</keyword>
<comment type="caution">
    <text evidence="2">The sequence shown here is derived from an EMBL/GenBank/DDBJ whole genome shotgun (WGS) entry which is preliminary data.</text>
</comment>
<protein>
    <recommendedName>
        <fullName evidence="1">Methyltransferase domain-containing protein</fullName>
    </recommendedName>
</protein>
<dbReference type="InterPro" id="IPR052220">
    <property type="entry name" value="METTL25"/>
</dbReference>
<organism evidence="2 3">
    <name type="scientific">Petrolisthes cinctipes</name>
    <name type="common">Flat porcelain crab</name>
    <dbReference type="NCBI Taxonomy" id="88211"/>
    <lineage>
        <taxon>Eukaryota</taxon>
        <taxon>Metazoa</taxon>
        <taxon>Ecdysozoa</taxon>
        <taxon>Arthropoda</taxon>
        <taxon>Crustacea</taxon>
        <taxon>Multicrustacea</taxon>
        <taxon>Malacostraca</taxon>
        <taxon>Eumalacostraca</taxon>
        <taxon>Eucarida</taxon>
        <taxon>Decapoda</taxon>
        <taxon>Pleocyemata</taxon>
        <taxon>Anomura</taxon>
        <taxon>Galatheoidea</taxon>
        <taxon>Porcellanidae</taxon>
        <taxon>Petrolisthes</taxon>
    </lineage>
</organism>
<dbReference type="PANTHER" id="PTHR12496:SF2">
    <property type="entry name" value="METHYLTRANSFERASE-LIKE PROTEIN 25B"/>
    <property type="match status" value="1"/>
</dbReference>
<gene>
    <name evidence="2" type="ORF">Pcinc_007998</name>
</gene>
<sequence length="546" mass="61081">MPQYIHLTSGTVNVWENYTRDAVQLLRVYHRLMDSYVLDFFTEDLWSQLNPKWLEVLDKFTPTDLASFLSCNAELSMKTAWPLSLLAIRAAAFTYTLPRNKNCVVSAVRKSDPSDSVDNIISGTNLQSCASEQVKTIAKESHNETFSVTNWQQINAETIKINNSPLQLSEVEWGDAASELSAAAGQHKLLQHVFRRHLKPKKQHEVARLALIAGRVCREAGIAVAVDVGAGQGHLSRLLAYGHGIKVVCLEAEDEFISGAKKFDHQLEQAVEKMKRHESNLPPLPPAPRHTVCHLHPNMSSQLFTQVVCGAWGGPSKGDDGPECGLLGLHTCGDLGPTLLRLFSHTPNCHALVSVGCCYMKLTQDSSNQTEFPGYPMSQFVRHLPGHTLSYAAREVACHAIEMYASRLKEGADNLKVHCYRACLEEILVQHWPHHYHAGLRSVNRAHKMDFPKYATEAVSRLSDVNLPENDLSSYQTQHNLTRWMQVVVYYSLRLLLAPVVETVILLDRLLFLHENGVDGLLFPAFDPNLSPRNHVLVAIKPKKET</sequence>
<feature type="domain" description="Methyltransferase" evidence="1">
    <location>
        <begin position="201"/>
        <end position="364"/>
    </location>
</feature>
<dbReference type="InterPro" id="IPR025714">
    <property type="entry name" value="Methyltranfer_dom"/>
</dbReference>
<dbReference type="Pfam" id="PF13679">
    <property type="entry name" value="Methyltransf_32"/>
    <property type="match status" value="1"/>
</dbReference>
<proteinExistence type="predicted"/>
<evidence type="ECO:0000313" key="3">
    <source>
        <dbReference type="Proteomes" id="UP001286313"/>
    </source>
</evidence>
<dbReference type="PANTHER" id="PTHR12496">
    <property type="entry name" value="CGI-41 METHYLTRANSFERASE"/>
    <property type="match status" value="1"/>
</dbReference>
<name>A0AAE1G9W9_PETCI</name>
<evidence type="ECO:0000259" key="1">
    <source>
        <dbReference type="Pfam" id="PF13679"/>
    </source>
</evidence>
<dbReference type="Proteomes" id="UP001286313">
    <property type="component" value="Unassembled WGS sequence"/>
</dbReference>